<gene>
    <name evidence="3" type="ORF">PCL_04684</name>
    <name evidence="2" type="ORF">Purlil1_10854</name>
</gene>
<evidence type="ECO:0000313" key="5">
    <source>
        <dbReference type="Proteomes" id="UP001287286"/>
    </source>
</evidence>
<sequence length="161" mass="17224">MGGLVRRLASHSRGLRHDRAPSAHESRARTATAPPWSGAAASSGSLNPLSESNATIAAKRMESVPLAAIPPRLAQELRHRWDTDIGRAWRDWHGESGEIGVADTFPLLRSRVHALTLRDLLIPRRVKAAKPLVGVQLVVNDAPKAPSAALARNPGLATTPP</sequence>
<reference evidence="2" key="3">
    <citation type="submission" date="2023-11" db="EMBL/GenBank/DDBJ databases">
        <authorList>
            <person name="Beijen E."/>
            <person name="Ohm R.A."/>
        </authorList>
    </citation>
    <scope>NUCLEOTIDE SEQUENCE</scope>
    <source>
        <strain evidence="2">CBS 150709</strain>
    </source>
</reference>
<organism evidence="3 4">
    <name type="scientific">Purpureocillium lilacinum</name>
    <name type="common">Paecilomyces lilacinus</name>
    <dbReference type="NCBI Taxonomy" id="33203"/>
    <lineage>
        <taxon>Eukaryota</taxon>
        <taxon>Fungi</taxon>
        <taxon>Dikarya</taxon>
        <taxon>Ascomycota</taxon>
        <taxon>Pezizomycotina</taxon>
        <taxon>Sordariomycetes</taxon>
        <taxon>Hypocreomycetidae</taxon>
        <taxon>Hypocreales</taxon>
        <taxon>Ophiocordycipitaceae</taxon>
        <taxon>Purpureocillium</taxon>
    </lineage>
</organism>
<dbReference type="EMBL" id="JAWRVI010000058">
    <property type="protein sequence ID" value="KAK4083284.1"/>
    <property type="molecule type" value="Genomic_DNA"/>
</dbReference>
<evidence type="ECO:0000313" key="3">
    <source>
        <dbReference type="EMBL" id="PWI66840.1"/>
    </source>
</evidence>
<dbReference type="EMBL" id="LCWV01000022">
    <property type="protein sequence ID" value="PWI66840.1"/>
    <property type="molecule type" value="Genomic_DNA"/>
</dbReference>
<proteinExistence type="predicted"/>
<reference evidence="3" key="1">
    <citation type="submission" date="2015-05" db="EMBL/GenBank/DDBJ databases">
        <authorList>
            <person name="Wang D.B."/>
            <person name="Wang M."/>
        </authorList>
    </citation>
    <scope>NUCLEOTIDE SEQUENCE</scope>
    <source>
        <strain evidence="3">36-1</strain>
    </source>
</reference>
<evidence type="ECO:0000313" key="2">
    <source>
        <dbReference type="EMBL" id="KAK4083284.1"/>
    </source>
</evidence>
<dbReference type="Proteomes" id="UP001287286">
    <property type="component" value="Unassembled WGS sequence"/>
</dbReference>
<feature type="compositionally biased region" description="Low complexity" evidence="1">
    <location>
        <begin position="30"/>
        <end position="45"/>
    </location>
</feature>
<protein>
    <submittedName>
        <fullName evidence="3">Uncharacterized protein</fullName>
    </submittedName>
</protein>
<feature type="region of interest" description="Disordered" evidence="1">
    <location>
        <begin position="8"/>
        <end position="48"/>
    </location>
</feature>
<reference evidence="2 5" key="4">
    <citation type="journal article" date="2024" name="Microbiol. Resour. Announc.">
        <title>Genome annotations for the ascomycete fungi Trichoderma harzianum, Trichoderma aggressivum, and Purpureocillium lilacinum.</title>
        <authorList>
            <person name="Beijen E.P.W."/>
            <person name="Ohm R.A."/>
        </authorList>
    </citation>
    <scope>NUCLEOTIDE SEQUENCE [LARGE SCALE GENOMIC DNA]</scope>
    <source>
        <strain evidence="2 5">CBS 150709</strain>
    </source>
</reference>
<dbReference type="AlphaFoldDB" id="A0A2U3DX50"/>
<evidence type="ECO:0000256" key="1">
    <source>
        <dbReference type="SAM" id="MobiDB-lite"/>
    </source>
</evidence>
<name>A0A2U3DX50_PURLI</name>
<comment type="caution">
    <text evidence="3">The sequence shown here is derived from an EMBL/GenBank/DDBJ whole genome shotgun (WGS) entry which is preliminary data.</text>
</comment>
<feature type="compositionally biased region" description="Basic and acidic residues" evidence="1">
    <location>
        <begin position="15"/>
        <end position="28"/>
    </location>
</feature>
<keyword evidence="5" id="KW-1185">Reference proteome</keyword>
<reference evidence="3 4" key="2">
    <citation type="journal article" date="2016" name="Front. Microbiol.">
        <title>Genome and transcriptome sequences reveal the specific parasitism of the nematophagous Purpureocillium lilacinum 36-1.</title>
        <authorList>
            <person name="Xie J."/>
            <person name="Li S."/>
            <person name="Mo C."/>
            <person name="Xiao X."/>
            <person name="Peng D."/>
            <person name="Wang G."/>
            <person name="Xiao Y."/>
        </authorList>
    </citation>
    <scope>NUCLEOTIDE SEQUENCE [LARGE SCALE GENOMIC DNA]</scope>
    <source>
        <strain evidence="3 4">36-1</strain>
    </source>
</reference>
<evidence type="ECO:0000313" key="4">
    <source>
        <dbReference type="Proteomes" id="UP000245956"/>
    </source>
</evidence>
<accession>A0A2U3DX50</accession>
<dbReference type="Proteomes" id="UP000245956">
    <property type="component" value="Unassembled WGS sequence"/>
</dbReference>